<keyword evidence="1" id="KW-0472">Membrane</keyword>
<keyword evidence="3" id="KW-1185">Reference proteome</keyword>
<organism evidence="2 3">
    <name type="scientific">Accumulibacter regalis</name>
    <dbReference type="NCBI Taxonomy" id="522306"/>
    <lineage>
        <taxon>Bacteria</taxon>
        <taxon>Pseudomonadati</taxon>
        <taxon>Pseudomonadota</taxon>
        <taxon>Betaproteobacteria</taxon>
        <taxon>Candidatus Accumulibacter</taxon>
    </lineage>
</organism>
<protein>
    <submittedName>
        <fullName evidence="2">CorA-like Mg2+ transporter protein</fullName>
    </submittedName>
</protein>
<dbReference type="AlphaFoldDB" id="A0A011QLS9"/>
<keyword evidence="1" id="KW-1133">Transmembrane helix</keyword>
<proteinExistence type="predicted"/>
<feature type="transmembrane region" description="Helical" evidence="1">
    <location>
        <begin position="496"/>
        <end position="515"/>
    </location>
</feature>
<name>A0A011QLS9_ACCRE</name>
<comment type="caution">
    <text evidence="2">The sequence shown here is derived from an EMBL/GenBank/DDBJ whole genome shotgun (WGS) entry which is preliminary data.</text>
</comment>
<reference evidence="2" key="1">
    <citation type="submission" date="2014-02" db="EMBL/GenBank/DDBJ databases">
        <title>Expanding our view of genomic diversity in Candidatus Accumulibacter clades.</title>
        <authorList>
            <person name="Skennerton C.T."/>
            <person name="Barr J.J."/>
            <person name="Slater F.R."/>
            <person name="Bond P.L."/>
            <person name="Tyson G.W."/>
        </authorList>
    </citation>
    <scope>NUCLEOTIDE SEQUENCE [LARGE SCALE GENOMIC DNA]</scope>
</reference>
<feature type="transmembrane region" description="Helical" evidence="1">
    <location>
        <begin position="460"/>
        <end position="484"/>
    </location>
</feature>
<accession>A0A011QLS9</accession>
<keyword evidence="1" id="KW-0812">Transmembrane</keyword>
<dbReference type="PATRIC" id="fig|1454004.3.peg.1051"/>
<dbReference type="Proteomes" id="UP000022141">
    <property type="component" value="Unassembled WGS sequence"/>
</dbReference>
<evidence type="ECO:0000256" key="1">
    <source>
        <dbReference type="SAM" id="Phobius"/>
    </source>
</evidence>
<dbReference type="STRING" id="1454004.AW11_01000"/>
<gene>
    <name evidence="2" type="ORF">AW11_01000</name>
</gene>
<dbReference type="Gene3D" id="1.20.58.340">
    <property type="entry name" value="Magnesium transport protein CorA, transmembrane region"/>
    <property type="match status" value="1"/>
</dbReference>
<sequence>MDVATNDAGQRVRHFRQILMWPLQLMPLAEGGPFRNHSQLLDRIDADNPWRELADEFSGDPEQFHERHYSEFVTFLPHVQRFLYGEGGGQMGSSSRHGESPIRVFRRHDVAKVRMHYKDREQPIDFDVAHLDLYFFYDIEILILVVEIFADDLELRQVHDTLYRFGRAYPPSWDDDGSGSHCLKRSEWIALDGRVLAASDYEKRSKYLTFVSRFRAPCISSHWEFLLRPLVLHHSDEEGLVRYRQIEYHRMPLLAYLAMDDPRTLSRDDFARLVLVTGPGKIGAPPASELPLDDFEARYCYDRYWHPHAEQPGSRQLSCGHAVIMVGSARDVYFSGLENGLLGQFRHQFFLLALIPHFHKAALLMLSDRLVTALNHLRIGQPESVKEFKRAIRQILEVFLRFTHRYWFYEISDQAQARSMFKLTREHLGTERLYSELREEIQDMSQYLDSDSLRRQSNTVVRLTVVTTAGLIATITTGVLGMNLLDATHAPFAERLALFALVAVPSALLTGFAIAKSKALSEFLEALSDERLSPRAKLATLTAVWRRPRPPDGG</sequence>
<dbReference type="EMBL" id="JEMY01000008">
    <property type="protein sequence ID" value="EXI90297.1"/>
    <property type="molecule type" value="Genomic_DNA"/>
</dbReference>
<dbReference type="eggNOG" id="COG0598">
    <property type="taxonomic scope" value="Bacteria"/>
</dbReference>
<evidence type="ECO:0000313" key="2">
    <source>
        <dbReference type="EMBL" id="EXI90297.1"/>
    </source>
</evidence>
<evidence type="ECO:0000313" key="3">
    <source>
        <dbReference type="Proteomes" id="UP000022141"/>
    </source>
</evidence>